<sequence>PMAQEGYNYMRNKKFSPEYIAQDATVPMPTQAPASTEVVNLGKEGVQKPEPEKYSSASLMTQAPQQPSQPQPLQPQQQQQPQQPAEQKPKELTDAEKINMFATKLRGLFDNAATYQNTNANTVKRNFMDEVFNTPNMQNAAALFGGFK</sequence>
<evidence type="ECO:0000313" key="3">
    <source>
        <dbReference type="Proteomes" id="UP001165586"/>
    </source>
</evidence>
<feature type="compositionally biased region" description="Low complexity" evidence="1">
    <location>
        <begin position="74"/>
        <end position="86"/>
    </location>
</feature>
<feature type="non-terminal residue" evidence="2">
    <location>
        <position position="1"/>
    </location>
</feature>
<proteinExistence type="predicted"/>
<reference evidence="2" key="1">
    <citation type="submission" date="2022-08" db="EMBL/GenBank/DDBJ databases">
        <authorList>
            <person name="Deng Y."/>
            <person name="Han X.-F."/>
            <person name="Zhang Y.-Q."/>
        </authorList>
    </citation>
    <scope>NUCLEOTIDE SEQUENCE</scope>
    <source>
        <strain evidence="2">CPCC 203386</strain>
    </source>
</reference>
<feature type="compositionally biased region" description="Basic and acidic residues" evidence="1">
    <location>
        <begin position="87"/>
        <end position="96"/>
    </location>
</feature>
<gene>
    <name evidence="2" type="ORF">N1032_27460</name>
</gene>
<organism evidence="2 3">
    <name type="scientific">Herbiconiux daphne</name>
    <dbReference type="NCBI Taxonomy" id="2970914"/>
    <lineage>
        <taxon>Bacteria</taxon>
        <taxon>Bacillati</taxon>
        <taxon>Actinomycetota</taxon>
        <taxon>Actinomycetes</taxon>
        <taxon>Micrococcales</taxon>
        <taxon>Microbacteriaceae</taxon>
        <taxon>Herbiconiux</taxon>
    </lineage>
</organism>
<protein>
    <submittedName>
        <fullName evidence="2">Uncharacterized protein</fullName>
    </submittedName>
</protein>
<accession>A0ABT2HBY6</accession>
<comment type="caution">
    <text evidence="2">The sequence shown here is derived from an EMBL/GenBank/DDBJ whole genome shotgun (WGS) entry which is preliminary data.</text>
</comment>
<evidence type="ECO:0000256" key="1">
    <source>
        <dbReference type="SAM" id="MobiDB-lite"/>
    </source>
</evidence>
<dbReference type="RefSeq" id="WP_259543886.1">
    <property type="nucleotide sequence ID" value="NZ_JANLCJ010000742.1"/>
</dbReference>
<feature type="region of interest" description="Disordered" evidence="1">
    <location>
        <begin position="22"/>
        <end position="96"/>
    </location>
</feature>
<keyword evidence="3" id="KW-1185">Reference proteome</keyword>
<evidence type="ECO:0000313" key="2">
    <source>
        <dbReference type="EMBL" id="MCS5737473.1"/>
    </source>
</evidence>
<name>A0ABT2HBY6_9MICO</name>
<dbReference type="EMBL" id="JANLCJ010000742">
    <property type="protein sequence ID" value="MCS5737473.1"/>
    <property type="molecule type" value="Genomic_DNA"/>
</dbReference>
<dbReference type="Proteomes" id="UP001165586">
    <property type="component" value="Unassembled WGS sequence"/>
</dbReference>